<keyword evidence="5" id="KW-0443">Lipid metabolism</keyword>
<dbReference type="CDD" id="cd23995">
    <property type="entry name" value="Seipin_BSCL2_like"/>
    <property type="match status" value="1"/>
</dbReference>
<dbReference type="AlphaFoldDB" id="A0A6A6LPH6"/>
<dbReference type="PANTHER" id="PTHR21212">
    <property type="entry name" value="BERNARDINELLI-SEIP CONGENITAL LIPODYSTROPHY 2 HOMOLOG BSCL2 PROTEIN"/>
    <property type="match status" value="1"/>
</dbReference>
<sequence>MEPSNQSDKTDQKDDCFFDELEDFPFHDCAVADQSDQSTSDSTLCESSLEVSYPITTLRRRLSSDHGICNGSKDFNTESFCINSDITQTYDSKTKYKEKRHRFFRDLNERERNLDFSESTRWIPDRVDSVEVTSKVCDDDKKVKSIVNDDRLSDSVEMVDELGNSASGNLLEFIAGLVIKAIVFQRIYRENIDRVIELDKWVFKSTDNRLVKGTYVDMEAFGAIWVGDDLVRVDFLSGDGKTLSSKRQLCMLKFRSEPIRFLLTFFKLAPLVTGYMLESQILKVKFRGFKEGDVPTSCLKVIIEQRAEFRLAGGIPEIYDASLILESELPVVKWIIWSWKKTMFVWITDVVYNRIVVRPNLL</sequence>
<organism evidence="7 8">
    <name type="scientific">Hevea brasiliensis</name>
    <name type="common">Para rubber tree</name>
    <name type="synonym">Siphonia brasiliensis</name>
    <dbReference type="NCBI Taxonomy" id="3981"/>
    <lineage>
        <taxon>Eukaryota</taxon>
        <taxon>Viridiplantae</taxon>
        <taxon>Streptophyta</taxon>
        <taxon>Embryophyta</taxon>
        <taxon>Tracheophyta</taxon>
        <taxon>Spermatophyta</taxon>
        <taxon>Magnoliopsida</taxon>
        <taxon>eudicotyledons</taxon>
        <taxon>Gunneridae</taxon>
        <taxon>Pentapetalae</taxon>
        <taxon>rosids</taxon>
        <taxon>fabids</taxon>
        <taxon>Malpighiales</taxon>
        <taxon>Euphorbiaceae</taxon>
        <taxon>Crotonoideae</taxon>
        <taxon>Micrandreae</taxon>
        <taxon>Hevea</taxon>
    </lineage>
</organism>
<name>A0A6A6LPH6_HEVBR</name>
<evidence type="ECO:0000256" key="1">
    <source>
        <dbReference type="ARBA" id="ARBA00004477"/>
    </source>
</evidence>
<evidence type="ECO:0000313" key="7">
    <source>
        <dbReference type="EMBL" id="KAF2302944.1"/>
    </source>
</evidence>
<protein>
    <submittedName>
        <fullName evidence="7">Uncharacterized protein</fullName>
    </submittedName>
</protein>
<accession>A0A6A6LPH6</accession>
<keyword evidence="6" id="KW-0472">Membrane</keyword>
<keyword evidence="4" id="KW-1133">Transmembrane helix</keyword>
<evidence type="ECO:0000256" key="3">
    <source>
        <dbReference type="ARBA" id="ARBA00022824"/>
    </source>
</evidence>
<dbReference type="Proteomes" id="UP000467840">
    <property type="component" value="Chromosome 16"/>
</dbReference>
<dbReference type="GO" id="GO:0006629">
    <property type="term" value="P:lipid metabolic process"/>
    <property type="evidence" value="ECO:0007669"/>
    <property type="project" value="UniProtKB-KW"/>
</dbReference>
<proteinExistence type="predicted"/>
<keyword evidence="3" id="KW-0256">Endoplasmic reticulum</keyword>
<gene>
    <name evidence="7" type="ORF">GH714_011691</name>
</gene>
<dbReference type="EMBL" id="JAAGAX010000009">
    <property type="protein sequence ID" value="KAF2302944.1"/>
    <property type="molecule type" value="Genomic_DNA"/>
</dbReference>
<evidence type="ECO:0000313" key="8">
    <source>
        <dbReference type="Proteomes" id="UP000467840"/>
    </source>
</evidence>
<comment type="subcellular location">
    <subcellularLocation>
        <location evidence="1">Endoplasmic reticulum membrane</location>
        <topology evidence="1">Multi-pass membrane protein</topology>
    </subcellularLocation>
</comment>
<dbReference type="PANTHER" id="PTHR21212:SF0">
    <property type="entry name" value="SEIPIN"/>
    <property type="match status" value="1"/>
</dbReference>
<comment type="caution">
    <text evidence="7">The sequence shown here is derived from an EMBL/GenBank/DDBJ whole genome shotgun (WGS) entry which is preliminary data.</text>
</comment>
<evidence type="ECO:0000256" key="2">
    <source>
        <dbReference type="ARBA" id="ARBA00022692"/>
    </source>
</evidence>
<reference evidence="7 8" key="1">
    <citation type="journal article" date="2020" name="Mol. Plant">
        <title>The Chromosome-Based Rubber Tree Genome Provides New Insights into Spurge Genome Evolution and Rubber Biosynthesis.</title>
        <authorList>
            <person name="Liu J."/>
            <person name="Shi C."/>
            <person name="Shi C.C."/>
            <person name="Li W."/>
            <person name="Zhang Q.J."/>
            <person name="Zhang Y."/>
            <person name="Li K."/>
            <person name="Lu H.F."/>
            <person name="Shi C."/>
            <person name="Zhu S.T."/>
            <person name="Xiao Z.Y."/>
            <person name="Nan H."/>
            <person name="Yue Y."/>
            <person name="Zhu X.G."/>
            <person name="Wu Y."/>
            <person name="Hong X.N."/>
            <person name="Fan G.Y."/>
            <person name="Tong Y."/>
            <person name="Zhang D."/>
            <person name="Mao C.L."/>
            <person name="Liu Y.L."/>
            <person name="Hao S.J."/>
            <person name="Liu W.Q."/>
            <person name="Lv M.Q."/>
            <person name="Zhang H.B."/>
            <person name="Liu Y."/>
            <person name="Hu-Tang G.R."/>
            <person name="Wang J.P."/>
            <person name="Wang J.H."/>
            <person name="Sun Y.H."/>
            <person name="Ni S.B."/>
            <person name="Chen W.B."/>
            <person name="Zhang X.C."/>
            <person name="Jiao Y.N."/>
            <person name="Eichler E.E."/>
            <person name="Li G.H."/>
            <person name="Liu X."/>
            <person name="Gao L.Z."/>
        </authorList>
    </citation>
    <scope>NUCLEOTIDE SEQUENCE [LARGE SCALE GENOMIC DNA]</scope>
    <source>
        <strain evidence="8">cv. GT1</strain>
        <tissue evidence="7">Leaf</tissue>
    </source>
</reference>
<evidence type="ECO:0000256" key="4">
    <source>
        <dbReference type="ARBA" id="ARBA00022989"/>
    </source>
</evidence>
<keyword evidence="8" id="KW-1185">Reference proteome</keyword>
<dbReference type="GO" id="GO:0005789">
    <property type="term" value="C:endoplasmic reticulum membrane"/>
    <property type="evidence" value="ECO:0007669"/>
    <property type="project" value="UniProtKB-SubCell"/>
</dbReference>
<evidence type="ECO:0000256" key="6">
    <source>
        <dbReference type="ARBA" id="ARBA00023136"/>
    </source>
</evidence>
<dbReference type="GO" id="GO:0140042">
    <property type="term" value="P:lipid droplet formation"/>
    <property type="evidence" value="ECO:0007669"/>
    <property type="project" value="UniProtKB-ARBA"/>
</dbReference>
<evidence type="ECO:0000256" key="5">
    <source>
        <dbReference type="ARBA" id="ARBA00023098"/>
    </source>
</evidence>
<dbReference type="InterPro" id="IPR009617">
    <property type="entry name" value="Seipin"/>
</dbReference>
<dbReference type="Pfam" id="PF06775">
    <property type="entry name" value="Seipin"/>
    <property type="match status" value="1"/>
</dbReference>
<keyword evidence="2" id="KW-0812">Transmembrane</keyword>